<reference evidence="2 3" key="1">
    <citation type="submission" date="2018-01" db="EMBL/GenBank/DDBJ databases">
        <title>Whole genome sequencing of Histamine producing bacteria.</title>
        <authorList>
            <person name="Butler K."/>
        </authorList>
    </citation>
    <scope>NUCLEOTIDE SEQUENCE [LARGE SCALE GENOMIC DNA]</scope>
    <source>
        <strain evidence="2 3">JCM 12947</strain>
    </source>
</reference>
<accession>A0A2T3J805</accession>
<evidence type="ECO:0000313" key="3">
    <source>
        <dbReference type="Proteomes" id="UP000240987"/>
    </source>
</evidence>
<dbReference type="InterPro" id="IPR021290">
    <property type="entry name" value="DUF2861"/>
</dbReference>
<dbReference type="Proteomes" id="UP000240987">
    <property type="component" value="Unassembled WGS sequence"/>
</dbReference>
<dbReference type="AlphaFoldDB" id="A0A2T3J805"/>
<comment type="caution">
    <text evidence="2">The sequence shown here is derived from an EMBL/GenBank/DDBJ whole genome shotgun (WGS) entry which is preliminary data.</text>
</comment>
<feature type="chain" id="PRO_5015771760" description="DUF2861 domain-containing protein" evidence="1">
    <location>
        <begin position="27"/>
        <end position="289"/>
    </location>
</feature>
<evidence type="ECO:0000313" key="2">
    <source>
        <dbReference type="EMBL" id="PSU44888.1"/>
    </source>
</evidence>
<dbReference type="EMBL" id="PYMJ01000040">
    <property type="protein sequence ID" value="PSU44888.1"/>
    <property type="molecule type" value="Genomic_DNA"/>
</dbReference>
<keyword evidence="1" id="KW-0732">Signal</keyword>
<dbReference type="Pfam" id="PF11060">
    <property type="entry name" value="DUF2861"/>
    <property type="match status" value="1"/>
</dbReference>
<name>A0A2T3J805_9GAMM</name>
<organism evidence="2 3">
    <name type="scientific">Photobacterium frigidiphilum</name>
    <dbReference type="NCBI Taxonomy" id="264736"/>
    <lineage>
        <taxon>Bacteria</taxon>
        <taxon>Pseudomonadati</taxon>
        <taxon>Pseudomonadota</taxon>
        <taxon>Gammaproteobacteria</taxon>
        <taxon>Vibrionales</taxon>
        <taxon>Vibrionaceae</taxon>
        <taxon>Photobacterium</taxon>
    </lineage>
</organism>
<dbReference type="RefSeq" id="WP_107245228.1">
    <property type="nucleotide sequence ID" value="NZ_PYMJ01000040.1"/>
</dbReference>
<protein>
    <recommendedName>
        <fullName evidence="4">DUF2861 domain-containing protein</fullName>
    </recommendedName>
</protein>
<gene>
    <name evidence="2" type="ORF">C9J12_25250</name>
</gene>
<evidence type="ECO:0008006" key="4">
    <source>
        <dbReference type="Google" id="ProtNLM"/>
    </source>
</evidence>
<dbReference type="OrthoDB" id="5914970at2"/>
<proteinExistence type="predicted"/>
<feature type="signal peptide" evidence="1">
    <location>
        <begin position="1"/>
        <end position="26"/>
    </location>
</feature>
<keyword evidence="3" id="KW-1185">Reference proteome</keyword>
<sequence>MIMKKLSITSSVLLLHSVLYTPSVMAKWFNGQDLYTTSHQRILEGNTSAGFDSIIQAWQQAPNTEQQANLNELLEFAITEDCGHSLEQKALPSWLSKLSIQREVIQNLNQVMLKLSIVGLTRTKISEITFTKWPEDNIIVSTPSIQEGGYFSVEARRMEKPLSSGVYKITVKANDEKDWISWVVLSEPALKQSLGWRDSKNWRIEQEGLPNPACPSRILSINLYDLNDTTWTPLWTEEIDGKLPTTLPKIDVPSGRYWLSVGLIKSRWQGEISILDIQRITRPVDYPSF</sequence>
<evidence type="ECO:0000256" key="1">
    <source>
        <dbReference type="SAM" id="SignalP"/>
    </source>
</evidence>